<comment type="pathway">
    <text evidence="7">Carbohydrate metabolism; D-tagatose 6-phosphate degradation; D-glyceraldehyde 3-phosphate and glycerone phosphate from D-tagatose 6-phosphate: step 1/2.</text>
</comment>
<dbReference type="Proteomes" id="UP000679950">
    <property type="component" value="Unassembled WGS sequence"/>
</dbReference>
<gene>
    <name evidence="10" type="primary">lacC</name>
    <name evidence="10" type="ORF">J8TS2_06460</name>
</gene>
<feature type="domain" description="Carbohydrate kinase PfkB" evidence="9">
    <location>
        <begin position="8"/>
        <end position="294"/>
    </location>
</feature>
<evidence type="ECO:0000256" key="1">
    <source>
        <dbReference type="ARBA" id="ARBA00005380"/>
    </source>
</evidence>
<dbReference type="PIRSF" id="PIRSF000535">
    <property type="entry name" value="1PFK/6PFK/LacC"/>
    <property type="match status" value="1"/>
</dbReference>
<keyword evidence="2 7" id="KW-0808">Transferase</keyword>
<evidence type="ECO:0000256" key="4">
    <source>
        <dbReference type="ARBA" id="ARBA00022777"/>
    </source>
</evidence>
<keyword evidence="7" id="KW-0423">Lactose metabolism</keyword>
<organism evidence="10 11">
    <name type="scientific">Lederbergia ruris</name>
    <dbReference type="NCBI Taxonomy" id="217495"/>
    <lineage>
        <taxon>Bacteria</taxon>
        <taxon>Bacillati</taxon>
        <taxon>Bacillota</taxon>
        <taxon>Bacilli</taxon>
        <taxon>Bacillales</taxon>
        <taxon>Bacillaceae</taxon>
        <taxon>Lederbergia</taxon>
    </lineage>
</organism>
<keyword evidence="4 8" id="KW-0418">Kinase</keyword>
<dbReference type="RefSeq" id="WP_212965477.1">
    <property type="nucleotide sequence ID" value="NZ_BORB01000003.1"/>
</dbReference>
<dbReference type="NCBIfam" id="TIGR03828">
    <property type="entry name" value="pfkB"/>
    <property type="match status" value="1"/>
</dbReference>
<evidence type="ECO:0000256" key="5">
    <source>
        <dbReference type="ARBA" id="ARBA00022840"/>
    </source>
</evidence>
<name>A0ABQ4KG97_9BACI</name>
<dbReference type="InterPro" id="IPR017583">
    <property type="entry name" value="Tagatose/fructose_Pkinase"/>
</dbReference>
<dbReference type="InterPro" id="IPR002173">
    <property type="entry name" value="Carboh/pur_kinase_PfkB_CS"/>
</dbReference>
<comment type="caution">
    <text evidence="10">The sequence shown here is derived from an EMBL/GenBank/DDBJ whole genome shotgun (WGS) entry which is preliminary data.</text>
</comment>
<keyword evidence="11" id="KW-1185">Reference proteome</keyword>
<evidence type="ECO:0000256" key="6">
    <source>
        <dbReference type="ARBA" id="ARBA00047745"/>
    </source>
</evidence>
<dbReference type="NCBIfam" id="TIGR03168">
    <property type="entry name" value="1-PFK"/>
    <property type="match status" value="1"/>
</dbReference>
<dbReference type="PROSITE" id="PS00584">
    <property type="entry name" value="PFKB_KINASES_2"/>
    <property type="match status" value="1"/>
</dbReference>
<evidence type="ECO:0000313" key="11">
    <source>
        <dbReference type="Proteomes" id="UP000679950"/>
    </source>
</evidence>
<comment type="catalytic activity">
    <reaction evidence="7">
        <text>D-tagatofuranose 6-phosphate + ATP = D-tagatofuranose 1,6-bisphosphate + ADP + H(+)</text>
        <dbReference type="Rhea" id="RHEA:12420"/>
        <dbReference type="ChEBI" id="CHEBI:15378"/>
        <dbReference type="ChEBI" id="CHEBI:30616"/>
        <dbReference type="ChEBI" id="CHEBI:58694"/>
        <dbReference type="ChEBI" id="CHEBI:58695"/>
        <dbReference type="ChEBI" id="CHEBI:456216"/>
        <dbReference type="EC" id="2.7.1.144"/>
    </reaction>
</comment>
<evidence type="ECO:0000256" key="7">
    <source>
        <dbReference type="PIRNR" id="PIRNR000535"/>
    </source>
</evidence>
<dbReference type="InterPro" id="IPR022463">
    <property type="entry name" value="1-PFruKinase"/>
</dbReference>
<comment type="catalytic activity">
    <reaction evidence="6 8">
        <text>beta-D-fructose 1-phosphate + ATP = beta-D-fructose 1,6-bisphosphate + ADP + H(+)</text>
        <dbReference type="Rhea" id="RHEA:14213"/>
        <dbReference type="ChEBI" id="CHEBI:15378"/>
        <dbReference type="ChEBI" id="CHEBI:30616"/>
        <dbReference type="ChEBI" id="CHEBI:32966"/>
        <dbReference type="ChEBI" id="CHEBI:138881"/>
        <dbReference type="ChEBI" id="CHEBI:456216"/>
        <dbReference type="EC" id="2.7.1.56"/>
    </reaction>
</comment>
<dbReference type="SUPFAM" id="SSF53613">
    <property type="entry name" value="Ribokinase-like"/>
    <property type="match status" value="1"/>
</dbReference>
<keyword evidence="5 7" id="KW-0067">ATP-binding</keyword>
<evidence type="ECO:0000259" key="9">
    <source>
        <dbReference type="Pfam" id="PF00294"/>
    </source>
</evidence>
<dbReference type="EMBL" id="BORB01000003">
    <property type="protein sequence ID" value="GIN56327.1"/>
    <property type="molecule type" value="Genomic_DNA"/>
</dbReference>
<dbReference type="PROSITE" id="PS00583">
    <property type="entry name" value="PFKB_KINASES_1"/>
    <property type="match status" value="1"/>
</dbReference>
<dbReference type="CDD" id="cd01164">
    <property type="entry name" value="FruK_PfkB_like"/>
    <property type="match status" value="1"/>
</dbReference>
<comment type="similarity">
    <text evidence="7">Belongs to the carbohydrate kinase PfkB family. LacC subfamily.</text>
</comment>
<evidence type="ECO:0000313" key="10">
    <source>
        <dbReference type="EMBL" id="GIN56327.1"/>
    </source>
</evidence>
<evidence type="ECO:0000256" key="3">
    <source>
        <dbReference type="ARBA" id="ARBA00022741"/>
    </source>
</evidence>
<comment type="similarity">
    <text evidence="1">Belongs to the carbohydrate kinase pfkB family.</text>
</comment>
<reference evidence="10 11" key="1">
    <citation type="submission" date="2021-03" db="EMBL/GenBank/DDBJ databases">
        <title>Antimicrobial resistance genes in bacteria isolated from Japanese honey, and their potential for conferring macrolide and lincosamide resistance in the American foulbrood pathogen Paenibacillus larvae.</title>
        <authorList>
            <person name="Okamoto M."/>
            <person name="Kumagai M."/>
            <person name="Kanamori H."/>
            <person name="Takamatsu D."/>
        </authorList>
    </citation>
    <scope>NUCLEOTIDE SEQUENCE [LARGE SCALE GENOMIC DNA]</scope>
    <source>
        <strain evidence="10 11">J8TS2</strain>
    </source>
</reference>
<proteinExistence type="inferred from homology"/>
<evidence type="ECO:0000256" key="8">
    <source>
        <dbReference type="RuleBase" id="RU369061"/>
    </source>
</evidence>
<evidence type="ECO:0000256" key="2">
    <source>
        <dbReference type="ARBA" id="ARBA00022679"/>
    </source>
</evidence>
<dbReference type="EC" id="2.7.1.144" evidence="7"/>
<dbReference type="InterPro" id="IPR011611">
    <property type="entry name" value="PfkB_dom"/>
</dbReference>
<dbReference type="Pfam" id="PF00294">
    <property type="entry name" value="PfkB"/>
    <property type="match status" value="1"/>
</dbReference>
<dbReference type="PANTHER" id="PTHR46566:SF5">
    <property type="entry name" value="1-PHOSPHOFRUCTOKINASE"/>
    <property type="match status" value="1"/>
</dbReference>
<dbReference type="GO" id="GO:0016301">
    <property type="term" value="F:kinase activity"/>
    <property type="evidence" value="ECO:0007669"/>
    <property type="project" value="UniProtKB-KW"/>
</dbReference>
<accession>A0ABQ4KG97</accession>
<comment type="function">
    <text evidence="8">Catalyzes the ATP-dependent phosphorylation of fructose-l-phosphate to fructose-l,6-bisphosphate.</text>
</comment>
<sequence length="312" mass="33972">MIVTVTLNPAVDIAYKVDHFKIGHGHRVEPGRKTAGGKGLNVSRVLKKLGENPVCTGFLGGNNGKWIMDQLGQEELEHTFIEIKGETRTCLAFLDEELGTQTELMEKGPVVSEEEQEEFEEVLKQLMSEAGMIIASGSLASGIPASYYREIGEWARAVHIPILLDTSGEALEKGIEGKPFLIKPNKDELCNYMNQPDLTLDEMIAAAKKICGQGVQYVLVSLGKEGAILVGNDHFLKAEIPTVQVVNPVGSGDSMLAGMAYALQKKYSLEECLKWACACGTANAMEQGTGTIQPHIVQELIRKTKITQEEKG</sequence>
<keyword evidence="3 7" id="KW-0547">Nucleotide-binding</keyword>
<dbReference type="PANTHER" id="PTHR46566">
    <property type="entry name" value="1-PHOSPHOFRUCTOKINASE-RELATED"/>
    <property type="match status" value="1"/>
</dbReference>
<dbReference type="InterPro" id="IPR029056">
    <property type="entry name" value="Ribokinase-like"/>
</dbReference>
<protein>
    <recommendedName>
        <fullName evidence="7">Tagatose-6-phosphate kinase</fullName>
        <ecNumber evidence="7">2.7.1.144</ecNumber>
    </recommendedName>
</protein>
<dbReference type="Gene3D" id="3.40.1190.20">
    <property type="match status" value="1"/>
</dbReference>